<keyword evidence="6 7" id="KW-0472">Membrane</keyword>
<dbReference type="GO" id="GO:0005524">
    <property type="term" value="F:ATP binding"/>
    <property type="evidence" value="ECO:0007669"/>
    <property type="project" value="UniProtKB-KW"/>
</dbReference>
<dbReference type="PANTHER" id="PTHR24221:SF503">
    <property type="entry name" value="MITOCHONDRIAL POTASSIUM CHANNEL ATP-BINDING SUBUNIT"/>
    <property type="match status" value="1"/>
</dbReference>
<dbReference type="GO" id="GO:0016887">
    <property type="term" value="F:ATP hydrolysis activity"/>
    <property type="evidence" value="ECO:0007669"/>
    <property type="project" value="InterPro"/>
</dbReference>
<dbReference type="InterPro" id="IPR003439">
    <property type="entry name" value="ABC_transporter-like_ATP-bd"/>
</dbReference>
<dbReference type="SMART" id="SM00382">
    <property type="entry name" value="AAA"/>
    <property type="match status" value="1"/>
</dbReference>
<keyword evidence="11" id="KW-1185">Reference proteome</keyword>
<evidence type="ECO:0000256" key="3">
    <source>
        <dbReference type="ARBA" id="ARBA00022741"/>
    </source>
</evidence>
<dbReference type="GO" id="GO:0140359">
    <property type="term" value="F:ABC-type transporter activity"/>
    <property type="evidence" value="ECO:0007669"/>
    <property type="project" value="InterPro"/>
</dbReference>
<evidence type="ECO:0000313" key="11">
    <source>
        <dbReference type="Proteomes" id="UP000611762"/>
    </source>
</evidence>
<feature type="transmembrane region" description="Helical" evidence="7">
    <location>
        <begin position="56"/>
        <end position="78"/>
    </location>
</feature>
<feature type="transmembrane region" description="Helical" evidence="7">
    <location>
        <begin position="243"/>
        <end position="262"/>
    </location>
</feature>
<keyword evidence="4 10" id="KW-0067">ATP-binding</keyword>
<feature type="domain" description="ABC transmembrane type-1" evidence="9">
    <location>
        <begin position="22"/>
        <end position="298"/>
    </location>
</feature>
<evidence type="ECO:0000256" key="4">
    <source>
        <dbReference type="ARBA" id="ARBA00022840"/>
    </source>
</evidence>
<dbReference type="InterPro" id="IPR039421">
    <property type="entry name" value="Type_1_exporter"/>
</dbReference>
<dbReference type="InterPro" id="IPR017871">
    <property type="entry name" value="ABC_transporter-like_CS"/>
</dbReference>
<accession>A0A926HZ31</accession>
<gene>
    <name evidence="10" type="ORF">H8698_07085</name>
</gene>
<evidence type="ECO:0000256" key="7">
    <source>
        <dbReference type="SAM" id="Phobius"/>
    </source>
</evidence>
<dbReference type="InterPro" id="IPR036640">
    <property type="entry name" value="ABC1_TM_sf"/>
</dbReference>
<keyword evidence="2 7" id="KW-0812">Transmembrane</keyword>
<organism evidence="10 11">
    <name type="scientific">Congzhengia minquanensis</name>
    <dbReference type="NCBI Taxonomy" id="2763657"/>
    <lineage>
        <taxon>Bacteria</taxon>
        <taxon>Bacillati</taxon>
        <taxon>Bacillota</taxon>
        <taxon>Clostridia</taxon>
        <taxon>Eubacteriales</taxon>
        <taxon>Oscillospiraceae</taxon>
        <taxon>Congzhengia</taxon>
    </lineage>
</organism>
<feature type="transmembrane region" description="Helical" evidence="7">
    <location>
        <begin position="12"/>
        <end position="36"/>
    </location>
</feature>
<name>A0A926HZ31_9FIRM</name>
<evidence type="ECO:0000256" key="1">
    <source>
        <dbReference type="ARBA" id="ARBA00004651"/>
    </source>
</evidence>
<dbReference type="PROSITE" id="PS50929">
    <property type="entry name" value="ABC_TM1F"/>
    <property type="match status" value="1"/>
</dbReference>
<evidence type="ECO:0000256" key="6">
    <source>
        <dbReference type="ARBA" id="ARBA00023136"/>
    </source>
</evidence>
<reference evidence="10" key="1">
    <citation type="submission" date="2020-08" db="EMBL/GenBank/DDBJ databases">
        <title>Genome public.</title>
        <authorList>
            <person name="Liu C."/>
            <person name="Sun Q."/>
        </authorList>
    </citation>
    <scope>NUCLEOTIDE SEQUENCE</scope>
    <source>
        <strain evidence="10">H8</strain>
    </source>
</reference>
<dbReference type="RefSeq" id="WP_249311889.1">
    <property type="nucleotide sequence ID" value="NZ_JACRSU010000002.1"/>
</dbReference>
<dbReference type="SUPFAM" id="SSF90123">
    <property type="entry name" value="ABC transporter transmembrane region"/>
    <property type="match status" value="1"/>
</dbReference>
<dbReference type="EMBL" id="JACRSU010000002">
    <property type="protein sequence ID" value="MBC8540740.1"/>
    <property type="molecule type" value="Genomic_DNA"/>
</dbReference>
<evidence type="ECO:0000256" key="2">
    <source>
        <dbReference type="ARBA" id="ARBA00022692"/>
    </source>
</evidence>
<keyword evidence="5 7" id="KW-1133">Transmembrane helix</keyword>
<protein>
    <submittedName>
        <fullName evidence="10">ABC transporter ATP-binding protein</fullName>
    </submittedName>
</protein>
<dbReference type="PROSITE" id="PS50893">
    <property type="entry name" value="ABC_TRANSPORTER_2"/>
    <property type="match status" value="1"/>
</dbReference>
<evidence type="ECO:0000313" key="10">
    <source>
        <dbReference type="EMBL" id="MBC8540740.1"/>
    </source>
</evidence>
<sequence>MKKDNLKKVWIIMWPAAILLYISYFLFSFFSVYIANIMGQFVDHILVNNTTSAKSMLIQLLAAFVISIFVMPLLDLWANIASFRRGLIHDKIILSEFMKKKFSDMRTFSTGTASRRLQYDPIVFRTSVVMTPTRCVAYLTTLIVTVVLMFQMSFIQSLILMFLVGLSLISTFTPSNKMAKFAEERKCYEEKINSDRLDLIQYRSFFHTSHIGSKEVKYLSDSFIQAFQRILKREIYLIQSLDFFRELILLLGIIFLFVWKIFFGGDLSVGEMITMYSYFISIKTLTNQICGHLKDFAQIPKAIARIEELVSNKEKNYQKCLPKEWNQLYLKHGFFSYVPKKMIINDLSFRISKGEFVHIKGQNGAGKSTLINLLCQLETLDKGEFYLDKIPLKAFSVKELRNQIGIMNQFPDLFPGTLYENVRIANLNANNSEIAAVLNKVGLLEMKSRVLTGTREELSGGEQKKLSLARLLLKNNEIIILDEPFEFLDENGRFLIKNLLLDQQKTRIIISHSNLDFININSLIDI</sequence>
<comment type="subcellular location">
    <subcellularLocation>
        <location evidence="1">Cell membrane</location>
        <topology evidence="1">Multi-pass membrane protein</topology>
    </subcellularLocation>
</comment>
<dbReference type="PANTHER" id="PTHR24221">
    <property type="entry name" value="ATP-BINDING CASSETTE SUB-FAMILY B"/>
    <property type="match status" value="1"/>
</dbReference>
<dbReference type="Gene3D" id="1.20.1560.10">
    <property type="entry name" value="ABC transporter type 1, transmembrane domain"/>
    <property type="match status" value="1"/>
</dbReference>
<feature type="domain" description="ABC transporter" evidence="8">
    <location>
        <begin position="328"/>
        <end position="526"/>
    </location>
</feature>
<proteinExistence type="predicted"/>
<evidence type="ECO:0000259" key="8">
    <source>
        <dbReference type="PROSITE" id="PS50893"/>
    </source>
</evidence>
<dbReference type="InterPro" id="IPR003593">
    <property type="entry name" value="AAA+_ATPase"/>
</dbReference>
<dbReference type="GO" id="GO:0005886">
    <property type="term" value="C:plasma membrane"/>
    <property type="evidence" value="ECO:0007669"/>
    <property type="project" value="UniProtKB-SubCell"/>
</dbReference>
<dbReference type="Gene3D" id="3.40.50.300">
    <property type="entry name" value="P-loop containing nucleotide triphosphate hydrolases"/>
    <property type="match status" value="1"/>
</dbReference>
<dbReference type="AlphaFoldDB" id="A0A926HZ31"/>
<dbReference type="PROSITE" id="PS00211">
    <property type="entry name" value="ABC_TRANSPORTER_1"/>
    <property type="match status" value="1"/>
</dbReference>
<comment type="caution">
    <text evidence="10">The sequence shown here is derived from an EMBL/GenBank/DDBJ whole genome shotgun (WGS) entry which is preliminary data.</text>
</comment>
<dbReference type="InterPro" id="IPR027417">
    <property type="entry name" value="P-loop_NTPase"/>
</dbReference>
<dbReference type="InterPro" id="IPR011527">
    <property type="entry name" value="ABC1_TM_dom"/>
</dbReference>
<feature type="transmembrane region" description="Helical" evidence="7">
    <location>
        <begin position="158"/>
        <end position="176"/>
    </location>
</feature>
<evidence type="ECO:0000256" key="5">
    <source>
        <dbReference type="ARBA" id="ARBA00022989"/>
    </source>
</evidence>
<keyword evidence="3" id="KW-0547">Nucleotide-binding</keyword>
<dbReference type="Pfam" id="PF00005">
    <property type="entry name" value="ABC_tran"/>
    <property type="match status" value="1"/>
</dbReference>
<evidence type="ECO:0000259" key="9">
    <source>
        <dbReference type="PROSITE" id="PS50929"/>
    </source>
</evidence>
<dbReference type="Proteomes" id="UP000611762">
    <property type="component" value="Unassembled WGS sequence"/>
</dbReference>
<dbReference type="SUPFAM" id="SSF52540">
    <property type="entry name" value="P-loop containing nucleoside triphosphate hydrolases"/>
    <property type="match status" value="1"/>
</dbReference>